<evidence type="ECO:0000256" key="2">
    <source>
        <dbReference type="SAM" id="MobiDB-lite"/>
    </source>
</evidence>
<feature type="coiled-coil region" evidence="1">
    <location>
        <begin position="838"/>
        <end position="865"/>
    </location>
</feature>
<dbReference type="Pfam" id="PF04851">
    <property type="entry name" value="ResIII"/>
    <property type="match status" value="1"/>
</dbReference>
<feature type="domain" description="Helicase ATP-binding" evidence="3">
    <location>
        <begin position="1588"/>
        <end position="1859"/>
    </location>
</feature>
<dbReference type="SUPFAM" id="SSF52540">
    <property type="entry name" value="P-loop containing nucleoside triphosphate hydrolases"/>
    <property type="match status" value="2"/>
</dbReference>
<evidence type="ECO:0000259" key="3">
    <source>
        <dbReference type="SMART" id="SM00487"/>
    </source>
</evidence>
<reference evidence="4" key="2">
    <citation type="journal article" date="2021" name="J Anim Sci Technol">
        <title>Complete genome sequence of Paenibacillus konkukensis sp. nov. SK3146 as a potential probiotic strain.</title>
        <authorList>
            <person name="Jung H.I."/>
            <person name="Park S."/>
            <person name="Niu K.M."/>
            <person name="Lee S.W."/>
            <person name="Kothari D."/>
            <person name="Yi K.J."/>
            <person name="Kim S.K."/>
        </authorList>
    </citation>
    <scope>NUCLEOTIDE SEQUENCE</scope>
    <source>
        <strain evidence="4">SK3146</strain>
    </source>
</reference>
<evidence type="ECO:0000313" key="5">
    <source>
        <dbReference type="Proteomes" id="UP001057134"/>
    </source>
</evidence>
<protein>
    <recommendedName>
        <fullName evidence="3">Helicase ATP-binding domain-containing protein</fullName>
    </recommendedName>
</protein>
<accession>A0ABY4RXD8</accession>
<dbReference type="SMART" id="SM00487">
    <property type="entry name" value="DEXDc"/>
    <property type="match status" value="1"/>
</dbReference>
<feature type="compositionally biased region" description="Basic and acidic residues" evidence="2">
    <location>
        <begin position="659"/>
        <end position="675"/>
    </location>
</feature>
<dbReference type="PANTHER" id="PTHR41313:SF1">
    <property type="entry name" value="DNA METHYLASE ADENINE-SPECIFIC DOMAIN-CONTAINING PROTEIN"/>
    <property type="match status" value="1"/>
</dbReference>
<dbReference type="Proteomes" id="UP001057134">
    <property type="component" value="Chromosome"/>
</dbReference>
<feature type="region of interest" description="Disordered" evidence="2">
    <location>
        <begin position="652"/>
        <end position="693"/>
    </location>
</feature>
<dbReference type="InterPro" id="IPR052933">
    <property type="entry name" value="DNA_Protect_Modify"/>
</dbReference>
<dbReference type="InterPro" id="IPR014001">
    <property type="entry name" value="Helicase_ATP-bd"/>
</dbReference>
<reference evidence="4" key="1">
    <citation type="submission" date="2018-02" db="EMBL/GenBank/DDBJ databases">
        <authorList>
            <person name="Kim S.-K."/>
            <person name="Jung H.-I."/>
            <person name="Lee S.-W."/>
        </authorList>
    </citation>
    <scope>NUCLEOTIDE SEQUENCE</scope>
    <source>
        <strain evidence="4">SK3146</strain>
    </source>
</reference>
<name>A0ABY4RXD8_9BACL</name>
<feature type="compositionally biased region" description="Basic and acidic residues" evidence="2">
    <location>
        <begin position="313"/>
        <end position="322"/>
    </location>
</feature>
<dbReference type="Gene3D" id="3.40.50.150">
    <property type="entry name" value="Vaccinia Virus protein VP39"/>
    <property type="match status" value="1"/>
</dbReference>
<sequence length="2082" mass="234197">MTAKLQRMVELSARTAHAVVNDTGQWSDFLRSAAWNYKYPFQDQLLIYAQRPDATACAPIEVWNQKLDRWVKRGAKGIALIEDRGSSLGLRHVFDVSDTQSRQSRGVPLWRMDAADTEAVLETLENAFGHEREPAMELPGSLLAAARNAVEDHSADYVRMLLAERENSLLEELDDSHVELLFREAVQHAVAYMTMVRCGQEPSHYISTDDLSGVGYFNTLPALSHVGAAISDVAETILREIESTVQAQRRQNMQSQPLDSIRIFAKPQPLPHNEGKPREGMMEHGTDVHTERGLPAAGSGTAGVDEHREIRPAAQDVSEKRAQGYLRSPDALGAVEPASGGDRPDGEGADRADHRATAGAAPGTGQSERSVGLDGPHEQSEATGGGTDSDRTGVSLTWHDRRTEDNRLPFFHDGNQINDMLRTAPLSENKAEIAAFFDAHDDPVERALYVRSLFPQGQTELVLEPDTWLGVEPYQNVLHIWTGKSDSRTAQGFYDWGVIVGHIRSMMLLGEFDRTRQPEPSLQQQTMWLEGTAEEKAAAFVWPQAVIDAVLQNGSGFEHGKLRIALHFQQSISAQDNAEFLKREYGTGGRTPALIGTNIHEHHDSKGITLERGFRGDQDQKLVLPWMKVQKRIGELLAAGRYLNRREAEQLPAYAEQQEEQRRQREAEMREKRSMLPEPPLAPPPSAPPHNRKSLRYAYTEGSTVFIGADEYEIAQLEPGKIWLQDKQFPLFSKELSRSELERLLRDNPLNDHLLTDEPLSAAEAALWDIEETEERPEESEQAQARAGREAFAPTEPNEVSVAPASEIISPPRQPASNYRIVDVALGHGGAKTKFRRNVEAIRLLRQLEEENRQASTEEQAVLAHYVGWGGIPQAFDDANSQWAAEYAELHALLTPEEFASARASTLNAHYTSPTVIQAMYECLEQMGFRRGNILEPSCGIGNFFGLVPESFQDSRLFGVELDSLTGRIAKQLYPQASIAINGYERTNLPDSFFDLAIGNVPFGGYGVADKKYDKHKFLIHDYFFAKTLDKVRPGGIIAFITSKGTMDKQNPAVRRYIAERAALLGAVRLPSNAFLANAGTEVTADILFLQKRDRMVTVNEQSEPWLALAETEDGVPINAYFAAQPDMVLGTMAFDDKMYGNREETTCRPYPDAPLDELLREALANIHAEWVEGEREEQPEEAESSLPADPNVRNFSFALVEGRVYFRENSRMHPVETSATATGRIKGLIQLRDTVRDLIEYQTEDYSEESIREQQRKLNTQYDRFAAQYGLINSRANSLAFSDDSAYFLLCSLEILDDEGLMLRKADMFTKRTIRQRTQVERVDTAFEALAVSIGVKARVDLAYMSELSGIPEAKLIQDLRGIIFPNPEQMDEDGEPVYETADAYLSGHVRDKLQSAKVFAAHDPERYAENVKALEAVQPPDLTASEIDVRLGATWLPAEVVRDFMFELLDTPPMFRPSIQVLYSDYTAAWNVRGKSDDRSNNIKANVTYGTERINAYKIIEDTLNLRDVRIFDTVIENGVEKRVLNRKDTAVAQQKQELIKEAFGEWLWQDPQRRERLTRLYNDRFNATRPREYDGSHIRLSGMNPEIRLRQHQVNAVARALYGGNALFAHCVGAGKTFAMTAAAMESKHLGLCNKSMFVVPNHLIEQWAAEFLQLYPSANVLVTTKKDFETKNRKTFCARIATGDYDAIIIGHSQFEKIPISMERQRQQLEEQIYEITGGIRELKEAKGERYAIKQLEKTKKTLQIKLETLNDTSRKDDVVTFEELGVDRLFVDEADSYKNLFLYTKMRNVAGLSQTEAQKSSDMFMKCRYLDELTGGRGIIFATGTPISNSITEMYTMQRYLQYGSLQKQGLQHFDSWASTFGETVTAIELAPAGTGYQAKTRFARFYNLPELMNMFKEVADIQTADMLQLPVPKAHFHNVAVPPSEFQRDMVADLARRAEQVRSKAVEPHEDNMLLITNDGRKLALDQRLANPLLPDDKGSKISACANNIYRHWQDGQEQRLTQLVFCDLSTPKADGTFNVYDEIKRKLLEKGVPATEIAYIHEANTDAQKKELFGKVRAGQVRVLLGSTFKMGVRP</sequence>
<feature type="compositionally biased region" description="Pro residues" evidence="2">
    <location>
        <begin position="677"/>
        <end position="688"/>
    </location>
</feature>
<dbReference type="RefSeq" id="WP_434006827.1">
    <property type="nucleotide sequence ID" value="NZ_CP027059.1"/>
</dbReference>
<gene>
    <name evidence="4" type="ORF">SK3146_05712</name>
</gene>
<organism evidence="4 5">
    <name type="scientific">Paenibacillus konkukensis</name>
    <dbReference type="NCBI Taxonomy" id="2020716"/>
    <lineage>
        <taxon>Bacteria</taxon>
        <taxon>Bacillati</taxon>
        <taxon>Bacillota</taxon>
        <taxon>Bacilli</taxon>
        <taxon>Bacillales</taxon>
        <taxon>Paenibacillaceae</taxon>
        <taxon>Paenibacillus</taxon>
    </lineage>
</organism>
<dbReference type="InterPro" id="IPR006935">
    <property type="entry name" value="Helicase/UvrB_N"/>
</dbReference>
<dbReference type="EMBL" id="CP027059">
    <property type="protein sequence ID" value="UQZ86419.1"/>
    <property type="molecule type" value="Genomic_DNA"/>
</dbReference>
<keyword evidence="5" id="KW-1185">Reference proteome</keyword>
<feature type="region of interest" description="Disordered" evidence="2">
    <location>
        <begin position="772"/>
        <end position="800"/>
    </location>
</feature>
<feature type="region of interest" description="Disordered" evidence="2">
    <location>
        <begin position="313"/>
        <end position="394"/>
    </location>
</feature>
<dbReference type="InterPro" id="IPR029063">
    <property type="entry name" value="SAM-dependent_MTases_sf"/>
</dbReference>
<dbReference type="SUPFAM" id="SSF53335">
    <property type="entry name" value="S-adenosyl-L-methionine-dependent methyltransferases"/>
    <property type="match status" value="1"/>
</dbReference>
<dbReference type="InterPro" id="IPR027417">
    <property type="entry name" value="P-loop_NTPase"/>
</dbReference>
<proteinExistence type="predicted"/>
<dbReference type="PANTHER" id="PTHR41313">
    <property type="entry name" value="ADENINE-SPECIFIC METHYLTRANSFERASE"/>
    <property type="match status" value="1"/>
</dbReference>
<dbReference type="Gene3D" id="3.40.50.300">
    <property type="entry name" value="P-loop containing nucleotide triphosphate hydrolases"/>
    <property type="match status" value="1"/>
</dbReference>
<keyword evidence="1" id="KW-0175">Coiled coil</keyword>
<evidence type="ECO:0000313" key="4">
    <source>
        <dbReference type="EMBL" id="UQZ86419.1"/>
    </source>
</evidence>
<feature type="compositionally biased region" description="Basic and acidic residues" evidence="2">
    <location>
        <begin position="342"/>
        <end position="356"/>
    </location>
</feature>
<feature type="compositionally biased region" description="Acidic residues" evidence="2">
    <location>
        <begin position="772"/>
        <end position="781"/>
    </location>
</feature>
<evidence type="ECO:0000256" key="1">
    <source>
        <dbReference type="SAM" id="Coils"/>
    </source>
</evidence>